<dbReference type="EMBL" id="QVQW01000022">
    <property type="protein sequence ID" value="RKU45295.1"/>
    <property type="molecule type" value="Genomic_DNA"/>
</dbReference>
<keyword evidence="4" id="KW-1185">Reference proteome</keyword>
<dbReference type="Proteomes" id="UP000275385">
    <property type="component" value="Unassembled WGS sequence"/>
</dbReference>
<feature type="chain" id="PRO_5019247682" evidence="2">
    <location>
        <begin position="20"/>
        <end position="239"/>
    </location>
</feature>
<dbReference type="Pfam" id="PF19535">
    <property type="entry name" value="DUF6060"/>
    <property type="match status" value="1"/>
</dbReference>
<dbReference type="AlphaFoldDB" id="A0A420YBM7"/>
<reference evidence="3 4" key="1">
    <citation type="submission" date="2018-08" db="EMBL/GenBank/DDBJ databases">
        <title>Draft genome of the lignicolous fungus Coniochaeta pulveracea.</title>
        <authorList>
            <person name="Borstlap C.J."/>
            <person name="De Witt R.N."/>
            <person name="Botha A."/>
            <person name="Volschenk H."/>
        </authorList>
    </citation>
    <scope>NUCLEOTIDE SEQUENCE [LARGE SCALE GENOMIC DNA]</scope>
    <source>
        <strain evidence="3 4">CAB683</strain>
    </source>
</reference>
<evidence type="ECO:0000313" key="4">
    <source>
        <dbReference type="Proteomes" id="UP000275385"/>
    </source>
</evidence>
<feature type="signal peptide" evidence="2">
    <location>
        <begin position="1"/>
        <end position="19"/>
    </location>
</feature>
<gene>
    <name evidence="3" type="ORF">DL546_006567</name>
</gene>
<sequence>MKLQPGFASAGLLVLAVSAEQSFRLCKDTTCQDCPVGVASAATGHPGFVIYNSRDVTTDQGYPGSQGDGYKTYSKPQPKADTAATKKTLRAVKPSIERLQTRKGPCVENSWVPDVGKEDYTKPGDTRVLTNTVRRPVHLTIIQERSQSWTSTLNMSLGFEDVISLGMRLGVNASETITDSTSFTINLSEGQRGVMGFTPFWRCSTGGGTCNGKEVSGEVCVPYKYGDSLAGEYAFIVTS</sequence>
<organism evidence="3 4">
    <name type="scientific">Coniochaeta pulveracea</name>
    <dbReference type="NCBI Taxonomy" id="177199"/>
    <lineage>
        <taxon>Eukaryota</taxon>
        <taxon>Fungi</taxon>
        <taxon>Dikarya</taxon>
        <taxon>Ascomycota</taxon>
        <taxon>Pezizomycotina</taxon>
        <taxon>Sordariomycetes</taxon>
        <taxon>Sordariomycetidae</taxon>
        <taxon>Coniochaetales</taxon>
        <taxon>Coniochaetaceae</taxon>
        <taxon>Coniochaeta</taxon>
    </lineage>
</organism>
<dbReference type="OrthoDB" id="3634414at2759"/>
<feature type="region of interest" description="Disordered" evidence="1">
    <location>
        <begin position="60"/>
        <end position="83"/>
    </location>
</feature>
<evidence type="ECO:0000256" key="2">
    <source>
        <dbReference type="SAM" id="SignalP"/>
    </source>
</evidence>
<proteinExistence type="predicted"/>
<dbReference type="InterPro" id="IPR045702">
    <property type="entry name" value="DUF6060"/>
</dbReference>
<evidence type="ECO:0000313" key="3">
    <source>
        <dbReference type="EMBL" id="RKU45295.1"/>
    </source>
</evidence>
<name>A0A420YBM7_9PEZI</name>
<keyword evidence="2" id="KW-0732">Signal</keyword>
<accession>A0A420YBM7</accession>
<comment type="caution">
    <text evidence="3">The sequence shown here is derived from an EMBL/GenBank/DDBJ whole genome shotgun (WGS) entry which is preliminary data.</text>
</comment>
<evidence type="ECO:0000256" key="1">
    <source>
        <dbReference type="SAM" id="MobiDB-lite"/>
    </source>
</evidence>
<protein>
    <submittedName>
        <fullName evidence="3">Uncharacterized protein</fullName>
    </submittedName>
</protein>